<dbReference type="Proteomes" id="UP000620596">
    <property type="component" value="Unassembled WGS sequence"/>
</dbReference>
<sequence length="133" mass="14366">MPDSKPAQQKRSQLHKKILDNWDNEDAAKAGLPGVMHVANADVPPLANAELVQLQVRVIALENLLIALLSEASDSQRTLAREMATYISPRPGYTPHSLTLHAADQMLHLVERGELFGLNARAGQAGADNAGDQ</sequence>
<gene>
    <name evidence="1" type="ORF">GCM10011496_34480</name>
</gene>
<reference evidence="1" key="1">
    <citation type="journal article" date="2014" name="Int. J. Syst. Evol. Microbiol.">
        <title>Complete genome sequence of Corynebacterium casei LMG S-19264T (=DSM 44701T), isolated from a smear-ripened cheese.</title>
        <authorList>
            <consortium name="US DOE Joint Genome Institute (JGI-PGF)"/>
            <person name="Walter F."/>
            <person name="Albersmeier A."/>
            <person name="Kalinowski J."/>
            <person name="Ruckert C."/>
        </authorList>
    </citation>
    <scope>NUCLEOTIDE SEQUENCE</scope>
    <source>
        <strain evidence="1">CGMCC 1.15322</strain>
    </source>
</reference>
<dbReference type="RefSeq" id="WP_229676409.1">
    <property type="nucleotide sequence ID" value="NZ_BMIG01000016.1"/>
</dbReference>
<comment type="caution">
    <text evidence="1">The sequence shown here is derived from an EMBL/GenBank/DDBJ whole genome shotgun (WGS) entry which is preliminary data.</text>
</comment>
<proteinExistence type="predicted"/>
<keyword evidence="2" id="KW-1185">Reference proteome</keyword>
<organism evidence="1 2">
    <name type="scientific">Polaromonas eurypsychrophila</name>
    <dbReference type="NCBI Taxonomy" id="1614635"/>
    <lineage>
        <taxon>Bacteria</taxon>
        <taxon>Pseudomonadati</taxon>
        <taxon>Pseudomonadota</taxon>
        <taxon>Betaproteobacteria</taxon>
        <taxon>Burkholderiales</taxon>
        <taxon>Comamonadaceae</taxon>
        <taxon>Polaromonas</taxon>
    </lineage>
</organism>
<dbReference type="AlphaFoldDB" id="A0A916WLX1"/>
<reference evidence="1" key="2">
    <citation type="submission" date="2020-09" db="EMBL/GenBank/DDBJ databases">
        <authorList>
            <person name="Sun Q."/>
            <person name="Zhou Y."/>
        </authorList>
    </citation>
    <scope>NUCLEOTIDE SEQUENCE</scope>
    <source>
        <strain evidence="1">CGMCC 1.15322</strain>
    </source>
</reference>
<evidence type="ECO:0000313" key="2">
    <source>
        <dbReference type="Proteomes" id="UP000620596"/>
    </source>
</evidence>
<accession>A0A916WLX1</accession>
<dbReference type="EMBL" id="BMIG01000016">
    <property type="protein sequence ID" value="GGB10638.1"/>
    <property type="molecule type" value="Genomic_DNA"/>
</dbReference>
<evidence type="ECO:0000313" key="1">
    <source>
        <dbReference type="EMBL" id="GGB10638.1"/>
    </source>
</evidence>
<protein>
    <submittedName>
        <fullName evidence="1">Uncharacterized protein</fullName>
    </submittedName>
</protein>
<name>A0A916WLX1_9BURK</name>